<dbReference type="PROSITE" id="PS50011">
    <property type="entry name" value="PROTEIN_KINASE_DOM"/>
    <property type="match status" value="1"/>
</dbReference>
<protein>
    <recommendedName>
        <fullName evidence="11">Protein kinase domain-containing protein</fullName>
    </recommendedName>
</protein>
<evidence type="ECO:0000256" key="2">
    <source>
        <dbReference type="ARBA" id="ARBA00022679"/>
    </source>
</evidence>
<evidence type="ECO:0000256" key="4">
    <source>
        <dbReference type="ARBA" id="ARBA00022777"/>
    </source>
</evidence>
<evidence type="ECO:0000256" key="8">
    <source>
        <dbReference type="PROSITE-ProRule" id="PRU10141"/>
    </source>
</evidence>
<dbReference type="GO" id="GO:0005886">
    <property type="term" value="C:plasma membrane"/>
    <property type="evidence" value="ECO:0007669"/>
    <property type="project" value="TreeGrafter"/>
</dbReference>
<evidence type="ECO:0000256" key="1">
    <source>
        <dbReference type="ARBA" id="ARBA00004167"/>
    </source>
</evidence>
<dbReference type="InterPro" id="IPR008266">
    <property type="entry name" value="Tyr_kinase_AS"/>
</dbReference>
<keyword evidence="2" id="KW-0808">Transferase</keyword>
<dbReference type="Proteomes" id="UP001152759">
    <property type="component" value="Chromosome 7"/>
</dbReference>
<feature type="transmembrane region" description="Helical" evidence="10">
    <location>
        <begin position="122"/>
        <end position="143"/>
    </location>
</feature>
<dbReference type="GO" id="GO:0043235">
    <property type="term" value="C:receptor complex"/>
    <property type="evidence" value="ECO:0007669"/>
    <property type="project" value="TreeGrafter"/>
</dbReference>
<evidence type="ECO:0000256" key="7">
    <source>
        <dbReference type="ARBA" id="ARBA00051243"/>
    </source>
</evidence>
<dbReference type="Pfam" id="PF07714">
    <property type="entry name" value="PK_Tyr_Ser-Thr"/>
    <property type="match status" value="1"/>
</dbReference>
<feature type="binding site" evidence="8">
    <location>
        <position position="234"/>
    </location>
    <ligand>
        <name>ATP</name>
        <dbReference type="ChEBI" id="CHEBI:30616"/>
    </ligand>
</feature>
<dbReference type="InterPro" id="IPR000719">
    <property type="entry name" value="Prot_kinase_dom"/>
</dbReference>
<keyword evidence="10" id="KW-1133">Transmembrane helix</keyword>
<evidence type="ECO:0000256" key="10">
    <source>
        <dbReference type="SAM" id="Phobius"/>
    </source>
</evidence>
<evidence type="ECO:0000256" key="3">
    <source>
        <dbReference type="ARBA" id="ARBA00022741"/>
    </source>
</evidence>
<dbReference type="PROSITE" id="PS00107">
    <property type="entry name" value="PROTEIN_KINASE_ATP"/>
    <property type="match status" value="1"/>
</dbReference>
<evidence type="ECO:0000256" key="9">
    <source>
        <dbReference type="SAM" id="MobiDB-lite"/>
    </source>
</evidence>
<evidence type="ECO:0000256" key="5">
    <source>
        <dbReference type="ARBA" id="ARBA00022840"/>
    </source>
</evidence>
<keyword evidence="10" id="KW-0472">Membrane</keyword>
<dbReference type="SMART" id="SM00219">
    <property type="entry name" value="TyrKc"/>
    <property type="match status" value="1"/>
</dbReference>
<dbReference type="GO" id="GO:0051897">
    <property type="term" value="P:positive regulation of phosphatidylinositol 3-kinase/protein kinase B signal transduction"/>
    <property type="evidence" value="ECO:0007669"/>
    <property type="project" value="TreeGrafter"/>
</dbReference>
<dbReference type="Gene3D" id="3.30.200.20">
    <property type="entry name" value="Phosphorylase Kinase, domain 1"/>
    <property type="match status" value="1"/>
</dbReference>
<dbReference type="PANTHER" id="PTHR24416:SF619">
    <property type="entry name" value="TYROSINE-PROTEIN KINASE TRANSMEMBRANE RECEPTOR ROR-LIKE PROTEIN"/>
    <property type="match status" value="1"/>
</dbReference>
<dbReference type="PROSITE" id="PS00109">
    <property type="entry name" value="PROTEIN_KINASE_TYR"/>
    <property type="match status" value="1"/>
</dbReference>
<evidence type="ECO:0000259" key="11">
    <source>
        <dbReference type="PROSITE" id="PS50011"/>
    </source>
</evidence>
<dbReference type="GO" id="GO:0005030">
    <property type="term" value="F:neurotrophin receptor activity"/>
    <property type="evidence" value="ECO:0007669"/>
    <property type="project" value="TreeGrafter"/>
</dbReference>
<comment type="catalytic activity">
    <reaction evidence="7">
        <text>L-tyrosyl-[protein] + ATP = O-phospho-L-tyrosyl-[protein] + ADP + H(+)</text>
        <dbReference type="Rhea" id="RHEA:10596"/>
        <dbReference type="Rhea" id="RHEA-COMP:10136"/>
        <dbReference type="Rhea" id="RHEA-COMP:20101"/>
        <dbReference type="ChEBI" id="CHEBI:15378"/>
        <dbReference type="ChEBI" id="CHEBI:30616"/>
        <dbReference type="ChEBI" id="CHEBI:46858"/>
        <dbReference type="ChEBI" id="CHEBI:61978"/>
        <dbReference type="ChEBI" id="CHEBI:456216"/>
        <dbReference type="EC" id="2.7.10.1"/>
    </reaction>
</comment>
<dbReference type="InterPro" id="IPR001245">
    <property type="entry name" value="Ser-Thr/Tyr_kinase_cat_dom"/>
</dbReference>
<name>A0A9P0AJ08_BEMTA</name>
<dbReference type="InterPro" id="IPR017441">
    <property type="entry name" value="Protein_kinase_ATP_BS"/>
</dbReference>
<dbReference type="InterPro" id="IPR020635">
    <property type="entry name" value="Tyr_kinase_cat_dom"/>
</dbReference>
<dbReference type="GO" id="GO:0004714">
    <property type="term" value="F:transmembrane receptor protein tyrosine kinase activity"/>
    <property type="evidence" value="ECO:0007669"/>
    <property type="project" value="UniProtKB-EC"/>
</dbReference>
<dbReference type="AlphaFoldDB" id="A0A9P0AJ08"/>
<proteinExistence type="predicted"/>
<feature type="domain" description="Protein kinase" evidence="11">
    <location>
        <begin position="203"/>
        <end position="479"/>
    </location>
</feature>
<keyword evidence="5 8" id="KW-0067">ATP-binding</keyword>
<organism evidence="12 13">
    <name type="scientific">Bemisia tabaci</name>
    <name type="common">Sweetpotato whitefly</name>
    <name type="synonym">Aleurodes tabaci</name>
    <dbReference type="NCBI Taxonomy" id="7038"/>
    <lineage>
        <taxon>Eukaryota</taxon>
        <taxon>Metazoa</taxon>
        <taxon>Ecdysozoa</taxon>
        <taxon>Arthropoda</taxon>
        <taxon>Hexapoda</taxon>
        <taxon>Insecta</taxon>
        <taxon>Pterygota</taxon>
        <taxon>Neoptera</taxon>
        <taxon>Paraneoptera</taxon>
        <taxon>Hemiptera</taxon>
        <taxon>Sternorrhyncha</taxon>
        <taxon>Aleyrodoidea</taxon>
        <taxon>Aleyrodidae</taxon>
        <taxon>Aleyrodinae</taxon>
        <taxon>Bemisia</taxon>
    </lineage>
</organism>
<dbReference type="GO" id="GO:0030424">
    <property type="term" value="C:axon"/>
    <property type="evidence" value="ECO:0007669"/>
    <property type="project" value="TreeGrafter"/>
</dbReference>
<keyword evidence="4" id="KW-0418">Kinase</keyword>
<dbReference type="PANTHER" id="PTHR24416">
    <property type="entry name" value="TYROSINE-PROTEIN KINASE RECEPTOR"/>
    <property type="match status" value="1"/>
</dbReference>
<dbReference type="GO" id="GO:1990090">
    <property type="term" value="P:cellular response to nerve growth factor stimulus"/>
    <property type="evidence" value="ECO:0007669"/>
    <property type="project" value="TreeGrafter"/>
</dbReference>
<dbReference type="InterPro" id="IPR050122">
    <property type="entry name" value="RTK"/>
</dbReference>
<evidence type="ECO:0000313" key="12">
    <source>
        <dbReference type="EMBL" id="CAH0392802.1"/>
    </source>
</evidence>
<keyword evidence="3 8" id="KW-0547">Nucleotide-binding</keyword>
<dbReference type="FunFam" id="1.10.510.10:FF:000554">
    <property type="entry name" value="Predicted protein"/>
    <property type="match status" value="1"/>
</dbReference>
<accession>A0A9P0AJ08</accession>
<dbReference type="EMBL" id="OU963868">
    <property type="protein sequence ID" value="CAH0392802.1"/>
    <property type="molecule type" value="Genomic_DNA"/>
</dbReference>
<evidence type="ECO:0000313" key="13">
    <source>
        <dbReference type="Proteomes" id="UP001152759"/>
    </source>
</evidence>
<reference evidence="12" key="1">
    <citation type="submission" date="2021-12" db="EMBL/GenBank/DDBJ databases">
        <authorList>
            <person name="King R."/>
        </authorList>
    </citation>
    <scope>NUCLEOTIDE SEQUENCE</scope>
</reference>
<dbReference type="Gene3D" id="1.10.510.10">
    <property type="entry name" value="Transferase(Phosphotransferase) domain 1"/>
    <property type="match status" value="1"/>
</dbReference>
<evidence type="ECO:0000256" key="6">
    <source>
        <dbReference type="ARBA" id="ARBA00023137"/>
    </source>
</evidence>
<dbReference type="SUPFAM" id="SSF56112">
    <property type="entry name" value="Protein kinase-like (PK-like)"/>
    <property type="match status" value="1"/>
</dbReference>
<keyword evidence="13" id="KW-1185">Reference proteome</keyword>
<comment type="subcellular location">
    <subcellularLocation>
        <location evidence="1">Membrane</location>
        <topology evidence="1">Single-pass membrane protein</topology>
    </subcellularLocation>
</comment>
<keyword evidence="6" id="KW-0829">Tyrosine-protein kinase</keyword>
<dbReference type="GO" id="GO:0010976">
    <property type="term" value="P:positive regulation of neuron projection development"/>
    <property type="evidence" value="ECO:0007669"/>
    <property type="project" value="TreeGrafter"/>
</dbReference>
<feature type="region of interest" description="Disordered" evidence="9">
    <location>
        <begin position="86"/>
        <end position="106"/>
    </location>
</feature>
<dbReference type="GO" id="GO:0043121">
    <property type="term" value="F:neurotrophin binding"/>
    <property type="evidence" value="ECO:0007669"/>
    <property type="project" value="TreeGrafter"/>
</dbReference>
<gene>
    <name evidence="12" type="ORF">BEMITA_LOCUS11275</name>
</gene>
<dbReference type="GO" id="GO:0005524">
    <property type="term" value="F:ATP binding"/>
    <property type="evidence" value="ECO:0007669"/>
    <property type="project" value="UniProtKB-UniRule"/>
</dbReference>
<dbReference type="PRINTS" id="PR00109">
    <property type="entry name" value="TYRKINASE"/>
</dbReference>
<dbReference type="InterPro" id="IPR011009">
    <property type="entry name" value="Kinase-like_dom_sf"/>
</dbReference>
<sequence>MAPLKNEIARGKREVGAKPWPKEGVCRPGLCGEEAGCKIVGDNLHACVCLHDQSIPTADLKCPRKTIPVHNSAPIRVIIPNEKNAPSPLAARTTTPRTTTMVPSKHIDEAPDVGPELIRDPFWLSGGLAIVTICIFTFCFCWFRQCYLKQQKKKKKKKQMLAMPAFLSNGLLTEDRFTINPQYSPASISEMTAPIPLLSRDSIVFCQEIGEGCFGKVYKGEIHSGGQTNFVAVKVLKDGASMEAEEDLMREVEIMSAFKHPNILTLVGVVPREGLKNPWMVFEFMPYGDLAEVLRRNSQVFNVTQNHQAPVINKESLCSIAEQIAGGMRYLAEQRFVHRDLAARNCLVGPPLVVKIADFGMSRDIYTCDYYKIGGSRLLPVRWMSPESVVYGRFTLESDVWSFGVVLWELYSYGKQPYYGHSNEEVLKMVLQGSMLKPPDDCPPFICDLMMACWRAEPRDRIKFSEIHKILTKAKDEFLFPTSTLPRTPALPRPPALPIATDHISLTLKEDIHDPEPPIPPPGSLREYLEPLPEDEFPLIVRLTIELSP</sequence>
<dbReference type="GO" id="GO:0007169">
    <property type="term" value="P:cell surface receptor protein tyrosine kinase signaling pathway"/>
    <property type="evidence" value="ECO:0007669"/>
    <property type="project" value="TreeGrafter"/>
</dbReference>
<keyword evidence="10" id="KW-0812">Transmembrane</keyword>